<feature type="non-terminal residue" evidence="1">
    <location>
        <position position="1"/>
    </location>
</feature>
<dbReference type="EMBL" id="RWGY01000039">
    <property type="protein sequence ID" value="TVU09410.1"/>
    <property type="molecule type" value="Genomic_DNA"/>
</dbReference>
<sequence length="143" mass="16118">DAVFVRVRSNGESGPVIRLWITAVPSSLQLHPAPPLPSLSPLQPVSAACGRRPSRPCPEWWPPLLAATGAHIRFAIIALLTWFWIHNINLPFRPLGRFRPLMIKGYQRSVQRIVMERYLGIPVSEQQMKKKIGEQSSHNNLSV</sequence>
<accession>A0A5J9TDF3</accession>
<dbReference type="Gramene" id="TVU09410">
    <property type="protein sequence ID" value="TVU09410"/>
    <property type="gene ID" value="EJB05_42882"/>
</dbReference>
<organism evidence="1 2">
    <name type="scientific">Eragrostis curvula</name>
    <name type="common">weeping love grass</name>
    <dbReference type="NCBI Taxonomy" id="38414"/>
    <lineage>
        <taxon>Eukaryota</taxon>
        <taxon>Viridiplantae</taxon>
        <taxon>Streptophyta</taxon>
        <taxon>Embryophyta</taxon>
        <taxon>Tracheophyta</taxon>
        <taxon>Spermatophyta</taxon>
        <taxon>Magnoliopsida</taxon>
        <taxon>Liliopsida</taxon>
        <taxon>Poales</taxon>
        <taxon>Poaceae</taxon>
        <taxon>PACMAD clade</taxon>
        <taxon>Chloridoideae</taxon>
        <taxon>Eragrostideae</taxon>
        <taxon>Eragrostidinae</taxon>
        <taxon>Eragrostis</taxon>
    </lineage>
</organism>
<keyword evidence="2" id="KW-1185">Reference proteome</keyword>
<dbReference type="Proteomes" id="UP000324897">
    <property type="component" value="Chromosome 3"/>
</dbReference>
<evidence type="ECO:0000313" key="1">
    <source>
        <dbReference type="EMBL" id="TVU09410.1"/>
    </source>
</evidence>
<gene>
    <name evidence="1" type="ORF">EJB05_42882</name>
</gene>
<evidence type="ECO:0000313" key="2">
    <source>
        <dbReference type="Proteomes" id="UP000324897"/>
    </source>
</evidence>
<comment type="caution">
    <text evidence="1">The sequence shown here is derived from an EMBL/GenBank/DDBJ whole genome shotgun (WGS) entry which is preliminary data.</text>
</comment>
<reference evidence="1 2" key="1">
    <citation type="journal article" date="2019" name="Sci. Rep.">
        <title>A high-quality genome of Eragrostis curvula grass provides insights into Poaceae evolution and supports new strategies to enhance forage quality.</title>
        <authorList>
            <person name="Carballo J."/>
            <person name="Santos B.A.C.M."/>
            <person name="Zappacosta D."/>
            <person name="Garbus I."/>
            <person name="Selva J.P."/>
            <person name="Gallo C.A."/>
            <person name="Diaz A."/>
            <person name="Albertini E."/>
            <person name="Caccamo M."/>
            <person name="Echenique V."/>
        </authorList>
    </citation>
    <scope>NUCLEOTIDE SEQUENCE [LARGE SCALE GENOMIC DNA]</scope>
    <source>
        <strain evidence="2">cv. Victoria</strain>
        <tissue evidence="1">Leaf</tissue>
    </source>
</reference>
<dbReference type="AlphaFoldDB" id="A0A5J9TDF3"/>
<protein>
    <submittedName>
        <fullName evidence="1">Uncharacterized protein</fullName>
    </submittedName>
</protein>
<name>A0A5J9TDF3_9POAL</name>
<proteinExistence type="predicted"/>